<evidence type="ECO:0000256" key="4">
    <source>
        <dbReference type="ARBA" id="ARBA00022777"/>
    </source>
</evidence>
<dbReference type="PANTHER" id="PTHR46566:SF5">
    <property type="entry name" value="1-PHOSPHOFRUCTOKINASE"/>
    <property type="match status" value="1"/>
</dbReference>
<dbReference type="InterPro" id="IPR011611">
    <property type="entry name" value="PfkB_dom"/>
</dbReference>
<dbReference type="PIRSF" id="PIRSF000535">
    <property type="entry name" value="1PFK/6PFK/LacC"/>
    <property type="match status" value="1"/>
</dbReference>
<evidence type="ECO:0000313" key="8">
    <source>
        <dbReference type="EMBL" id="MCQ8277452.1"/>
    </source>
</evidence>
<evidence type="ECO:0000259" key="7">
    <source>
        <dbReference type="Pfam" id="PF00294"/>
    </source>
</evidence>
<dbReference type="SUPFAM" id="SSF53613">
    <property type="entry name" value="Ribokinase-like"/>
    <property type="match status" value="1"/>
</dbReference>
<keyword evidence="2 6" id="KW-0808">Transferase</keyword>
<reference evidence="8 9" key="1">
    <citation type="submission" date="2022-06" db="EMBL/GenBank/DDBJ databases">
        <title>Endosaccharibacter gen. nov., sp. nov., endophytic bacteria isolated from sugarcane.</title>
        <authorList>
            <person name="Pitiwittayakul N."/>
            <person name="Yukphan P."/>
            <person name="Charoenyingcharoen P."/>
            <person name="Tanasupawat S."/>
        </authorList>
    </citation>
    <scope>NUCLEOTIDE SEQUENCE [LARGE SCALE GENOMIC DNA]</scope>
    <source>
        <strain evidence="8 9">KSS8</strain>
    </source>
</reference>
<dbReference type="RefSeq" id="WP_422862898.1">
    <property type="nucleotide sequence ID" value="NZ_JAMSKV010000002.1"/>
</dbReference>
<protein>
    <recommendedName>
        <fullName evidence="6">Phosphofructokinase</fullName>
    </recommendedName>
</protein>
<evidence type="ECO:0000313" key="9">
    <source>
        <dbReference type="Proteomes" id="UP001524587"/>
    </source>
</evidence>
<gene>
    <name evidence="8" type="ORF">NFI95_03170</name>
</gene>
<evidence type="ECO:0000256" key="2">
    <source>
        <dbReference type="ARBA" id="ARBA00022679"/>
    </source>
</evidence>
<dbReference type="Proteomes" id="UP001524587">
    <property type="component" value="Unassembled WGS sequence"/>
</dbReference>
<evidence type="ECO:0000256" key="5">
    <source>
        <dbReference type="ARBA" id="ARBA00022840"/>
    </source>
</evidence>
<feature type="domain" description="Carbohydrate kinase PfkB" evidence="7">
    <location>
        <begin position="22"/>
        <end position="316"/>
    </location>
</feature>
<dbReference type="PANTHER" id="PTHR46566">
    <property type="entry name" value="1-PHOSPHOFRUCTOKINASE-RELATED"/>
    <property type="match status" value="1"/>
</dbReference>
<keyword evidence="3" id="KW-0547">Nucleotide-binding</keyword>
<dbReference type="Gene3D" id="3.40.1190.20">
    <property type="match status" value="1"/>
</dbReference>
<comment type="caution">
    <text evidence="8">The sequence shown here is derived from an EMBL/GenBank/DDBJ whole genome shotgun (WGS) entry which is preliminary data.</text>
</comment>
<evidence type="ECO:0000256" key="6">
    <source>
        <dbReference type="PIRNR" id="PIRNR000535"/>
    </source>
</evidence>
<dbReference type="NCBIfam" id="TIGR03168">
    <property type="entry name" value="1-PFK"/>
    <property type="match status" value="1"/>
</dbReference>
<dbReference type="InterPro" id="IPR017583">
    <property type="entry name" value="Tagatose/fructose_Pkinase"/>
</dbReference>
<dbReference type="Pfam" id="PF00294">
    <property type="entry name" value="PfkB"/>
    <property type="match status" value="1"/>
</dbReference>
<dbReference type="InterPro" id="IPR029056">
    <property type="entry name" value="Ribokinase-like"/>
</dbReference>
<keyword evidence="9" id="KW-1185">Reference proteome</keyword>
<comment type="similarity">
    <text evidence="1 6">Belongs to the carbohydrate kinase PfkB family.</text>
</comment>
<proteinExistence type="inferred from homology"/>
<evidence type="ECO:0000256" key="1">
    <source>
        <dbReference type="ARBA" id="ARBA00010688"/>
    </source>
</evidence>
<keyword evidence="5" id="KW-0067">ATP-binding</keyword>
<dbReference type="EMBL" id="JAMSKV010000002">
    <property type="protein sequence ID" value="MCQ8277452.1"/>
    <property type="molecule type" value="Genomic_DNA"/>
</dbReference>
<sequence>MTAPASGSATPAPAGPSIVTVTLNPAIDHTIRLDELVPGTVLRARSSVRQAGGKGVNVAGCLADWRRPEDPPIVATGLVGGSNAATFEDFLASKGIIDRFVRIPGHTRNNIKLLDEAAGDTTDINLPGLTPLPVHMAQLRAVVASETVPGGIVVLSGSLPPGVPANGYVDMLASLKRDGARVILDTAGPPLREALAGPADSMPWAIKPNQEELEDVVGESFSDINHMIRAARSICRRGVGLVVVSRGAEGALYVSERAVLLGLAPVLAVGVSVGAGDALVAGLVAALAEDAEPEHVARLSLAFAAAKLAQIGPHLPNREAVLSRMDAIKIERREVTG</sequence>
<name>A0ABT1W3J3_9PROT</name>
<dbReference type="CDD" id="cd01164">
    <property type="entry name" value="FruK_PfkB_like"/>
    <property type="match status" value="1"/>
</dbReference>
<keyword evidence="4" id="KW-0418">Kinase</keyword>
<accession>A0ABT1W3J3</accession>
<organism evidence="8 9">
    <name type="scientific">Endosaccharibacter trunci</name>
    <dbReference type="NCBI Taxonomy" id="2812733"/>
    <lineage>
        <taxon>Bacteria</taxon>
        <taxon>Pseudomonadati</taxon>
        <taxon>Pseudomonadota</taxon>
        <taxon>Alphaproteobacteria</taxon>
        <taxon>Acetobacterales</taxon>
        <taxon>Acetobacteraceae</taxon>
        <taxon>Endosaccharibacter</taxon>
    </lineage>
</organism>
<evidence type="ECO:0000256" key="3">
    <source>
        <dbReference type="ARBA" id="ARBA00022741"/>
    </source>
</evidence>